<dbReference type="CDD" id="cd00060">
    <property type="entry name" value="FHA"/>
    <property type="match status" value="1"/>
</dbReference>
<protein>
    <submittedName>
        <fullName evidence="3">FHA domain-containing protein</fullName>
    </submittedName>
</protein>
<accession>A0A9D8KGL7</accession>
<dbReference type="Proteomes" id="UP000809273">
    <property type="component" value="Unassembled WGS sequence"/>
</dbReference>
<keyword evidence="1" id="KW-1133">Transmembrane helix</keyword>
<feature type="domain" description="FHA" evidence="2">
    <location>
        <begin position="23"/>
        <end position="71"/>
    </location>
</feature>
<keyword evidence="1" id="KW-0812">Transmembrane</keyword>
<gene>
    <name evidence="3" type="ORF">JW984_12980</name>
</gene>
<feature type="transmembrane region" description="Helical" evidence="1">
    <location>
        <begin position="189"/>
        <end position="214"/>
    </location>
</feature>
<dbReference type="InterPro" id="IPR000253">
    <property type="entry name" value="FHA_dom"/>
</dbReference>
<keyword evidence="1" id="KW-0472">Membrane</keyword>
<sequence>MKVFVIKDERGASRRFESEKSTITVGRGSHNDIVIGGDNASRDHGFFRSGSRGLTFSDRSKNGSYVNGALFINKDVSLKVGDTVEISGTKIKYYSDVPISTGRAPAPYPGASAPHPQPAGPAVIQPVNVNVSAPPPYKSYLGMSFLVLGLYILVITWPVGLILNLVFYFEAKKFERAYGNPPDGKGCLLALLIWQIVMAVLSAIVFVIGLLIAIL</sequence>
<dbReference type="EMBL" id="JAFGIX010000065">
    <property type="protein sequence ID" value="MBN1574103.1"/>
    <property type="molecule type" value="Genomic_DNA"/>
</dbReference>
<organism evidence="3 4">
    <name type="scientific">Candidatus Zymogenus saltonus</name>
    <dbReference type="NCBI Taxonomy" id="2844893"/>
    <lineage>
        <taxon>Bacteria</taxon>
        <taxon>Deltaproteobacteria</taxon>
        <taxon>Candidatus Zymogenia</taxon>
        <taxon>Candidatus Zymogeniales</taxon>
        <taxon>Candidatus Zymogenaceae</taxon>
        <taxon>Candidatus Zymogenus</taxon>
    </lineage>
</organism>
<evidence type="ECO:0000313" key="4">
    <source>
        <dbReference type="Proteomes" id="UP000809273"/>
    </source>
</evidence>
<reference evidence="3" key="2">
    <citation type="submission" date="2021-01" db="EMBL/GenBank/DDBJ databases">
        <authorList>
            <person name="Hahn C.R."/>
            <person name="Youssef N.H."/>
            <person name="Elshahed M."/>
        </authorList>
    </citation>
    <scope>NUCLEOTIDE SEQUENCE</scope>
    <source>
        <strain evidence="3">Zod_Metabat.24</strain>
    </source>
</reference>
<name>A0A9D8KGL7_9DELT</name>
<dbReference type="Gene3D" id="2.60.200.20">
    <property type="match status" value="1"/>
</dbReference>
<feature type="transmembrane region" description="Helical" evidence="1">
    <location>
        <begin position="145"/>
        <end position="169"/>
    </location>
</feature>
<evidence type="ECO:0000259" key="2">
    <source>
        <dbReference type="PROSITE" id="PS50006"/>
    </source>
</evidence>
<evidence type="ECO:0000256" key="1">
    <source>
        <dbReference type="SAM" id="Phobius"/>
    </source>
</evidence>
<dbReference type="AlphaFoldDB" id="A0A9D8KGL7"/>
<dbReference type="SUPFAM" id="SSF49879">
    <property type="entry name" value="SMAD/FHA domain"/>
    <property type="match status" value="1"/>
</dbReference>
<dbReference type="Pfam" id="PF00498">
    <property type="entry name" value="FHA"/>
    <property type="match status" value="1"/>
</dbReference>
<dbReference type="InterPro" id="IPR008984">
    <property type="entry name" value="SMAD_FHA_dom_sf"/>
</dbReference>
<proteinExistence type="predicted"/>
<dbReference type="SMART" id="SM00240">
    <property type="entry name" value="FHA"/>
    <property type="match status" value="1"/>
</dbReference>
<evidence type="ECO:0000313" key="3">
    <source>
        <dbReference type="EMBL" id="MBN1574103.1"/>
    </source>
</evidence>
<comment type="caution">
    <text evidence="3">The sequence shown here is derived from an EMBL/GenBank/DDBJ whole genome shotgun (WGS) entry which is preliminary data.</text>
</comment>
<reference evidence="3" key="1">
    <citation type="journal article" date="2021" name="Environ. Microbiol.">
        <title>Genomic characterization of three novel Desulfobacterota classes expand the metabolic and phylogenetic diversity of the phylum.</title>
        <authorList>
            <person name="Murphy C.L."/>
            <person name="Biggerstaff J."/>
            <person name="Eichhorn A."/>
            <person name="Ewing E."/>
            <person name="Shahan R."/>
            <person name="Soriano D."/>
            <person name="Stewart S."/>
            <person name="VanMol K."/>
            <person name="Walker R."/>
            <person name="Walters P."/>
            <person name="Elshahed M.S."/>
            <person name="Youssef N.H."/>
        </authorList>
    </citation>
    <scope>NUCLEOTIDE SEQUENCE</scope>
    <source>
        <strain evidence="3">Zod_Metabat.24</strain>
    </source>
</reference>
<dbReference type="PROSITE" id="PS50006">
    <property type="entry name" value="FHA_DOMAIN"/>
    <property type="match status" value="1"/>
</dbReference>